<keyword evidence="1" id="KW-0418">Kinase</keyword>
<protein>
    <submittedName>
        <fullName evidence="1">Lipopolysaccharide kinase (Kdo/WaaP) family</fullName>
    </submittedName>
</protein>
<dbReference type="Proteomes" id="UP000050416">
    <property type="component" value="Unassembled WGS sequence"/>
</dbReference>
<name>A0A0P8CWR3_9GAMM</name>
<proteinExistence type="predicted"/>
<dbReference type="EMBL" id="LJZQ01000020">
    <property type="protein sequence ID" value="KPQ27995.1"/>
    <property type="molecule type" value="Genomic_DNA"/>
</dbReference>
<gene>
    <name evidence="1" type="ORF">HLUCCX14_12525</name>
</gene>
<keyword evidence="1" id="KW-0808">Transferase</keyword>
<reference evidence="1 2" key="1">
    <citation type="submission" date="2015-09" db="EMBL/GenBank/DDBJ databases">
        <title>Identification and resolution of microdiversity through metagenomic sequencing of parallel consortia.</title>
        <authorList>
            <person name="Nelson W.C."/>
            <person name="Romine M.F."/>
            <person name="Lindemann S.R."/>
        </authorList>
    </citation>
    <scope>NUCLEOTIDE SEQUENCE [LARGE SCALE GENOMIC DNA]</scope>
    <source>
        <strain evidence="1">HL-55</strain>
    </source>
</reference>
<evidence type="ECO:0000313" key="1">
    <source>
        <dbReference type="EMBL" id="KPQ27995.1"/>
    </source>
</evidence>
<organism evidence="1 2">
    <name type="scientific">Marinobacter excellens HL-55</name>
    <dbReference type="NCBI Taxonomy" id="1305731"/>
    <lineage>
        <taxon>Bacteria</taxon>
        <taxon>Pseudomonadati</taxon>
        <taxon>Pseudomonadota</taxon>
        <taxon>Gammaproteobacteria</taxon>
        <taxon>Pseudomonadales</taxon>
        <taxon>Marinobacteraceae</taxon>
        <taxon>Marinobacter</taxon>
    </lineage>
</organism>
<dbReference type="GO" id="GO:0016301">
    <property type="term" value="F:kinase activity"/>
    <property type="evidence" value="ECO:0007669"/>
    <property type="project" value="UniProtKB-KW"/>
</dbReference>
<dbReference type="STRING" id="1305731.GCA_000934705_02356"/>
<evidence type="ECO:0000313" key="2">
    <source>
        <dbReference type="Proteomes" id="UP000050416"/>
    </source>
</evidence>
<dbReference type="AlphaFoldDB" id="A0A0P8CWR3"/>
<sequence>MLKNASDDAYRLEVLHCLGTTISEMHNRGVIQPDGNLTNFLLSSEGKLWVIDEDDVEVYPGSVSSKVAVSNLANIVSRISSQPLRDALVEAYMRGAATHIVEGWDDEEFWRTVDEVRSQTEMKWRKRNISTDREFD</sequence>
<accession>A0A0P8CWR3</accession>
<dbReference type="PATRIC" id="fig|1305731.5.peg.979"/>
<comment type="caution">
    <text evidence="1">The sequence shown here is derived from an EMBL/GenBank/DDBJ whole genome shotgun (WGS) entry which is preliminary data.</text>
</comment>
<dbReference type="Gene3D" id="1.10.510.10">
    <property type="entry name" value="Transferase(Phosphotransferase) domain 1"/>
    <property type="match status" value="1"/>
</dbReference>